<dbReference type="AlphaFoldDB" id="A0A1G4I3X9"/>
<organism evidence="2 3">
    <name type="scientific">Trypanosoma equiperdum</name>
    <dbReference type="NCBI Taxonomy" id="5694"/>
    <lineage>
        <taxon>Eukaryota</taxon>
        <taxon>Discoba</taxon>
        <taxon>Euglenozoa</taxon>
        <taxon>Kinetoplastea</taxon>
        <taxon>Metakinetoplastina</taxon>
        <taxon>Trypanosomatida</taxon>
        <taxon>Trypanosomatidae</taxon>
        <taxon>Trypanosoma</taxon>
    </lineage>
</organism>
<reference evidence="2" key="1">
    <citation type="submission" date="2016-09" db="EMBL/GenBank/DDBJ databases">
        <authorList>
            <person name="Hebert L."/>
            <person name="Moumen B."/>
        </authorList>
    </citation>
    <scope>NUCLEOTIDE SEQUENCE [LARGE SCALE GENOMIC DNA]</scope>
    <source>
        <strain evidence="2">OVI</strain>
    </source>
</reference>
<dbReference type="RefSeq" id="XP_067077886.1">
    <property type="nucleotide sequence ID" value="XM_067221785.1"/>
</dbReference>
<comment type="caution">
    <text evidence="2">The sequence shown here is derived from an EMBL/GenBank/DDBJ whole genome shotgun (WGS) entry which is preliminary data.</text>
</comment>
<sequence length="164" mass="18003">MRLKTAVSVSSGAKIMFVEVTGDAVLYPRRAVLSYIASCEPHGMQFDICPPLLSEKHTCALDVVGLLRGVICISSLTLGMRSVAGCMRVSKPHLTRQQSYVFFPFCFIPTSSVPFVAGRYSAVIKEKMIRMHGKHYFCIKVPVLRLTAFQGVQGGGGRVLFEVT</sequence>
<keyword evidence="1" id="KW-1133">Transmembrane helix</keyword>
<dbReference type="EMBL" id="CZPT02000533">
    <property type="protein sequence ID" value="SCU66432.1"/>
    <property type="molecule type" value="Genomic_DNA"/>
</dbReference>
<evidence type="ECO:0000313" key="2">
    <source>
        <dbReference type="EMBL" id="SCU66432.1"/>
    </source>
</evidence>
<gene>
    <name evidence="2" type="ORF">TEOVI_000495200</name>
</gene>
<name>A0A1G4I3X9_TRYEQ</name>
<keyword evidence="1" id="KW-0812">Transmembrane</keyword>
<dbReference type="VEuPathDB" id="TriTrypDB:TEOVI_000495200"/>
<keyword evidence="3" id="KW-1185">Reference proteome</keyword>
<proteinExistence type="predicted"/>
<evidence type="ECO:0000313" key="3">
    <source>
        <dbReference type="Proteomes" id="UP000195570"/>
    </source>
</evidence>
<accession>A0A1G4I3X9</accession>
<dbReference type="Proteomes" id="UP000195570">
    <property type="component" value="Unassembled WGS sequence"/>
</dbReference>
<protein>
    <submittedName>
        <fullName evidence="2">Uncharacterized protein</fullName>
    </submittedName>
</protein>
<evidence type="ECO:0000256" key="1">
    <source>
        <dbReference type="SAM" id="Phobius"/>
    </source>
</evidence>
<feature type="transmembrane region" description="Helical" evidence="1">
    <location>
        <begin position="100"/>
        <end position="122"/>
    </location>
</feature>
<dbReference type="GeneID" id="92378892"/>
<keyword evidence="1" id="KW-0472">Membrane</keyword>
<feature type="transmembrane region" description="Helical" evidence="1">
    <location>
        <begin position="60"/>
        <end position="80"/>
    </location>
</feature>